<dbReference type="RefSeq" id="WP_075705718.1">
    <property type="nucleotide sequence ID" value="NZ_MJMJ01000001.1"/>
</dbReference>
<evidence type="ECO:0000313" key="2">
    <source>
        <dbReference type="Proteomes" id="UP000186313"/>
    </source>
</evidence>
<dbReference type="AlphaFoldDB" id="A0A1Q9HQD0"/>
<dbReference type="OrthoDB" id="5591523at2"/>
<organism evidence="1 2">
    <name type="scientific">Vibrio panuliri</name>
    <dbReference type="NCBI Taxonomy" id="1381081"/>
    <lineage>
        <taxon>Bacteria</taxon>
        <taxon>Pseudomonadati</taxon>
        <taxon>Pseudomonadota</taxon>
        <taxon>Gammaproteobacteria</taxon>
        <taxon>Vibrionales</taxon>
        <taxon>Vibrionaceae</taxon>
        <taxon>Vibrio</taxon>
    </lineage>
</organism>
<name>A0A1Q9HQD0_9VIBR</name>
<protein>
    <submittedName>
        <fullName evidence="1">Uncharacterized protein</fullName>
    </submittedName>
</protein>
<evidence type="ECO:0000313" key="1">
    <source>
        <dbReference type="EMBL" id="OLQ93079.1"/>
    </source>
</evidence>
<proteinExistence type="predicted"/>
<sequence>MTEKIKELPLPNDREIISSTPLNSSIPTEVCLLSQVTKRYKDIAYFVGSKKFYLLSEDACDFLDKAEEKLTQVIENQGKDNLRNALAEAGVIDGLANVDPASFLSAQDKVEYDKAKAWLDDILTHKQEFYQTQIFETYQAHIEWEKIKAPYQRTFRDLVEKGRNAAVEAGYLWDRGRLFSPREAKIKKYIAQYKQAKKVFYDNREVTPQEQVEQLKQRIDVIKGLLKSTFRAYHIKDAAEWHLLDKQKELEEKEPKLNQLLESIKYLAMVGIATPEYALGQIDGEDGHALLAEYHQYLIDAEKINQHLRERLMSLSKSSDHYSIPPKDILSEEYEEIKKLRRQAKKLHQSAQVVVLQMDNPCFLLWNPSDYKEKPDDRIYTANFPLREYLRGEKNPRYSMGKFAGLRYFSYQHLGVPEGSKSHTQPNWSPVVEPDLAFQAAMYQYVDVISIEETWFSDNGLLNYEALKDDLTNKGIHIDSLGEDFSQAPQWQETLENILYSEELEKRVEPYDSSLQAQFFRFATMEIKAGPEYSEKTEFAIDLVADEEGNRQSSSVSERKIELKAEAILAKGEINIVEMLSGRKYLYYPAAEDLRPDQEVPIQYFDKNQRQETQFCFGALQSRMGVKAYGFAGANFALCGAVTRDGLGFKLPELYQTRAISDEVDHSVDDSANEGKGVFPSFVEMKAEAHLGVEISCYIDWHLPSGDYDIPDYILEDKPGPVTLVKIAGKAELAKEIQAPIYLRIKDKKVRIGIKVGNGAGKFTIEGDINPDSLSAWVWQFQRLLRKCNYRRMEVVDDETFAMMSKFSRCMLYAQIEIGVFLATWKDALDNVLSLFDTDRAGMVAYTLYTGQEKYLMEWIRYMPPEGLGPLIGTLLEEPEDLKIVSKQNLETKFDENQVLAMQQIALANILRWLATDVDRPTIERLVEEAFARTKNHPYSIFKEWRLLEFKRVKDQITDFLSYQVDDEKLGDSLADTRANKLRDTEFNLTSITQKLYSSVAKNEEELKLSMRENTKTDITRGWRVEP</sequence>
<comment type="caution">
    <text evidence="1">The sequence shown here is derived from an EMBL/GenBank/DDBJ whole genome shotgun (WGS) entry which is preliminary data.</text>
</comment>
<reference evidence="1 2" key="1">
    <citation type="submission" date="2016-09" db="EMBL/GenBank/DDBJ databases">
        <title>Genomic Taxonomy of the Vibrionaceae.</title>
        <authorList>
            <person name="Gonzalez-Castillo A."/>
            <person name="Gomez-Gil B."/>
            <person name="Enciso-Ibarra K."/>
        </authorList>
    </citation>
    <scope>NUCLEOTIDE SEQUENCE [LARGE SCALE GENOMIC DNA]</scope>
    <source>
        <strain evidence="1 2">CAIM 703</strain>
    </source>
</reference>
<dbReference type="Proteomes" id="UP000186313">
    <property type="component" value="Unassembled WGS sequence"/>
</dbReference>
<dbReference type="EMBL" id="MJMJ01000001">
    <property type="protein sequence ID" value="OLQ93079.1"/>
    <property type="molecule type" value="Genomic_DNA"/>
</dbReference>
<gene>
    <name evidence="1" type="ORF">BIY22_00885</name>
</gene>
<dbReference type="STRING" id="1381081.BIY22_00885"/>
<accession>A0A1Q9HQD0</accession>